<protein>
    <submittedName>
        <fullName evidence="1">Uncharacterized protein</fullName>
    </submittedName>
</protein>
<reference evidence="1 2" key="1">
    <citation type="submission" date="2021-06" db="EMBL/GenBank/DDBJ databases">
        <title>Caerostris extrusa draft genome.</title>
        <authorList>
            <person name="Kono N."/>
            <person name="Arakawa K."/>
        </authorList>
    </citation>
    <scope>NUCLEOTIDE SEQUENCE [LARGE SCALE GENOMIC DNA]</scope>
</reference>
<evidence type="ECO:0000313" key="1">
    <source>
        <dbReference type="EMBL" id="GIY95638.1"/>
    </source>
</evidence>
<organism evidence="1 2">
    <name type="scientific">Caerostris extrusa</name>
    <name type="common">Bark spider</name>
    <name type="synonym">Caerostris bankana</name>
    <dbReference type="NCBI Taxonomy" id="172846"/>
    <lineage>
        <taxon>Eukaryota</taxon>
        <taxon>Metazoa</taxon>
        <taxon>Ecdysozoa</taxon>
        <taxon>Arthropoda</taxon>
        <taxon>Chelicerata</taxon>
        <taxon>Arachnida</taxon>
        <taxon>Araneae</taxon>
        <taxon>Araneomorphae</taxon>
        <taxon>Entelegynae</taxon>
        <taxon>Araneoidea</taxon>
        <taxon>Araneidae</taxon>
        <taxon>Caerostris</taxon>
    </lineage>
</organism>
<accession>A0AAV4XLS3</accession>
<proteinExistence type="predicted"/>
<dbReference type="Proteomes" id="UP001054945">
    <property type="component" value="Unassembled WGS sequence"/>
</dbReference>
<name>A0AAV4XLS3_CAEEX</name>
<comment type="caution">
    <text evidence="1">The sequence shown here is derived from an EMBL/GenBank/DDBJ whole genome shotgun (WGS) entry which is preliminary data.</text>
</comment>
<dbReference type="AlphaFoldDB" id="A0AAV4XLS3"/>
<sequence length="90" mass="10254">MFAQPYKLKNIVVVAESVTEDPRWSIGRHSQKLGGYIENKVYSKALVRIVAFKDNTKAEILGMITYRKIQGSHLICIFYSIINHIICILG</sequence>
<evidence type="ECO:0000313" key="2">
    <source>
        <dbReference type="Proteomes" id="UP001054945"/>
    </source>
</evidence>
<dbReference type="EMBL" id="BPLR01000557">
    <property type="protein sequence ID" value="GIY95638.1"/>
    <property type="molecule type" value="Genomic_DNA"/>
</dbReference>
<keyword evidence="2" id="KW-1185">Reference proteome</keyword>
<gene>
    <name evidence="1" type="ORF">CEXT_778661</name>
</gene>